<dbReference type="VEuPathDB" id="FungiDB:ASPNIDRAFT2_1128364"/>
<dbReference type="GO" id="GO:0046872">
    <property type="term" value="F:metal ion binding"/>
    <property type="evidence" value="ECO:0007669"/>
    <property type="project" value="UniProtKB-KW"/>
</dbReference>
<evidence type="ECO:0000256" key="1">
    <source>
        <dbReference type="ARBA" id="ARBA00006787"/>
    </source>
</evidence>
<comment type="caution">
    <text evidence="7">The sequence shown here is derived from an EMBL/GenBank/DDBJ whole genome shotgun (WGS) entry which is preliminary data.</text>
</comment>
<dbReference type="PANTHER" id="PTHR10543">
    <property type="entry name" value="BETA-CAROTENE DIOXYGENASE"/>
    <property type="match status" value="1"/>
</dbReference>
<dbReference type="VEuPathDB" id="FungiDB:ATCC64974_110980"/>
<feature type="binding site" evidence="5">
    <location>
        <position position="170"/>
    </location>
    <ligand>
        <name>Fe cation</name>
        <dbReference type="ChEBI" id="CHEBI:24875"/>
        <note>catalytic</note>
    </ligand>
</feature>
<keyword evidence="3" id="KW-0560">Oxidoreductase</keyword>
<evidence type="ECO:0000256" key="3">
    <source>
        <dbReference type="ARBA" id="ARBA00023002"/>
    </source>
</evidence>
<organism evidence="7 8">
    <name type="scientific">Aspergillus niger</name>
    <dbReference type="NCBI Taxonomy" id="5061"/>
    <lineage>
        <taxon>Eukaryota</taxon>
        <taxon>Fungi</taxon>
        <taxon>Dikarya</taxon>
        <taxon>Ascomycota</taxon>
        <taxon>Pezizomycotina</taxon>
        <taxon>Eurotiomycetes</taxon>
        <taxon>Eurotiomycetidae</taxon>
        <taxon>Eurotiales</taxon>
        <taxon>Aspergillaceae</taxon>
        <taxon>Aspergillus</taxon>
        <taxon>Aspergillus subgen. Circumdati</taxon>
    </lineage>
</organism>
<dbReference type="EMBL" id="BCMY01000007">
    <property type="protein sequence ID" value="GAQ41971.1"/>
    <property type="molecule type" value="Genomic_DNA"/>
</dbReference>
<feature type="region of interest" description="Disordered" evidence="6">
    <location>
        <begin position="641"/>
        <end position="720"/>
    </location>
</feature>
<comment type="similarity">
    <text evidence="1">Belongs to the carotenoid oxygenase family.</text>
</comment>
<dbReference type="VEuPathDB" id="FungiDB:An02g00680"/>
<comment type="cofactor">
    <cofactor evidence="5">
        <name>Fe(2+)</name>
        <dbReference type="ChEBI" id="CHEBI:29033"/>
    </cofactor>
    <text evidence="5">Binds 1 Fe(2+) ion per subunit.</text>
</comment>
<dbReference type="VEuPathDB" id="FungiDB:M747DRAFT_273309"/>
<dbReference type="Pfam" id="PF03055">
    <property type="entry name" value="RPE65"/>
    <property type="match status" value="1"/>
</dbReference>
<dbReference type="Proteomes" id="UP000068243">
    <property type="component" value="Unassembled WGS sequence"/>
</dbReference>
<proteinExistence type="inferred from homology"/>
<reference evidence="8" key="1">
    <citation type="journal article" date="2016" name="Genome Announc.">
        <title>Draft genome sequence of Aspergillus niger strain An76.</title>
        <authorList>
            <person name="Gong W."/>
            <person name="Cheng Z."/>
            <person name="Zhang H."/>
            <person name="Liu L."/>
            <person name="Gao P."/>
            <person name="Wang L."/>
        </authorList>
    </citation>
    <scope>NUCLEOTIDE SEQUENCE [LARGE SCALE GENOMIC DNA]</scope>
    <source>
        <strain evidence="8">An76</strain>
    </source>
</reference>
<gene>
    <name evidence="7" type="ORF">ABL_04632</name>
</gene>
<keyword evidence="7" id="KW-0223">Dioxygenase</keyword>
<evidence type="ECO:0000313" key="8">
    <source>
        <dbReference type="Proteomes" id="UP000068243"/>
    </source>
</evidence>
<keyword evidence="4 5" id="KW-0408">Iron</keyword>
<dbReference type="AlphaFoldDB" id="A0A100IIP3"/>
<accession>A0A100IIP3</accession>
<dbReference type="VEuPathDB" id="FungiDB:An18g01050"/>
<feature type="compositionally biased region" description="Basic and acidic residues" evidence="6">
    <location>
        <begin position="690"/>
        <end position="720"/>
    </location>
</feature>
<feature type="binding site" evidence="5">
    <location>
        <position position="286"/>
    </location>
    <ligand>
        <name>Fe cation</name>
        <dbReference type="ChEBI" id="CHEBI:24875"/>
        <note>catalytic</note>
    </ligand>
</feature>
<evidence type="ECO:0000256" key="5">
    <source>
        <dbReference type="PIRSR" id="PIRSR604294-1"/>
    </source>
</evidence>
<evidence type="ECO:0000256" key="2">
    <source>
        <dbReference type="ARBA" id="ARBA00022723"/>
    </source>
</evidence>
<dbReference type="InterPro" id="IPR004294">
    <property type="entry name" value="Carotenoid_Oase"/>
</dbReference>
<evidence type="ECO:0000256" key="6">
    <source>
        <dbReference type="SAM" id="MobiDB-lite"/>
    </source>
</evidence>
<evidence type="ECO:0000256" key="4">
    <source>
        <dbReference type="ARBA" id="ARBA00023004"/>
    </source>
</evidence>
<dbReference type="VEuPathDB" id="FungiDB:ATCC64974_87110"/>
<evidence type="ECO:0000313" key="7">
    <source>
        <dbReference type="EMBL" id="GAQ41971.1"/>
    </source>
</evidence>
<keyword evidence="2 5" id="KW-0479">Metal-binding</keyword>
<dbReference type="GO" id="GO:0010436">
    <property type="term" value="F:carotenoid dioxygenase activity"/>
    <property type="evidence" value="ECO:0007669"/>
    <property type="project" value="TreeGrafter"/>
</dbReference>
<dbReference type="OrthoDB" id="5418867at2759"/>
<dbReference type="VEuPathDB" id="FungiDB:ASPNIDRAFT2_1138645"/>
<dbReference type="VEuPathDB" id="FungiDB:M747DRAFT_327658"/>
<dbReference type="GO" id="GO:0016121">
    <property type="term" value="P:carotene catabolic process"/>
    <property type="evidence" value="ECO:0007669"/>
    <property type="project" value="TreeGrafter"/>
</dbReference>
<feature type="binding site" evidence="5">
    <location>
        <position position="221"/>
    </location>
    <ligand>
        <name>Fe cation</name>
        <dbReference type="ChEBI" id="CHEBI:24875"/>
        <note>catalytic</note>
    </ligand>
</feature>
<dbReference type="PANTHER" id="PTHR10543:SF89">
    <property type="entry name" value="CAROTENOID 9,10(9',10')-CLEAVAGE DIOXYGENASE 1"/>
    <property type="match status" value="1"/>
</dbReference>
<name>A0A100IIP3_ASPNG</name>
<sequence length="720" mass="80352">MSLPKTLHFPERPQFSAFMKPCRVEGEVNNLEVYGDIPNDINGTFFRVMPDPQMPPFIEDDPWFNGDGNVSAFRIKNGTVSWQQKFVRTEKFMREREAGKALLGKYRNKFTDAVRFKIRSTANTNIVFFNGQLLALKEDSPPYAMDPLTLETKGLYDFEGQLPSVTFTAHPKFDPKTGEMVCFGYEAKGDGTPDVCYYQVRPDGSFSDICWFVAPVCAMIHDFAVTENWVLFPLIPQLCDIDRLKAGGEHWQWSPETPLYIGVIPRRGPKSGDIKWLRWDNSFPGHTLNAYEDHDGHVIFDLGISKQNVFFWWPDSKGSAPEPSTITSQLMRFAIDPNTTSEKLPDPEILHTGNSEFYRIDDRLATRKHQHCFFDLMDPSLGTDFKTIGPRLGGGYPLYNALAHVDLHTGISEIYSPGRTHLVQEPVFIPKAGSSIEGDGYLMALVNNYESMASELHLLDLTDFSKARAVIPLPWAAWDLVVGDCSPRGWRHEHYFDIVVSGKYWYPNYHEQDVALSPRSCQLADKLKEGLGNAEKEETFCQIAPGGAGNPPEIFKSFALLLTSPITNYSIPFFNNLRLSPGTKMIWSSEADAKLFVGVLNQLRGKLKLDYQELAMHMGGDCTSCAVEQRMIRLRKQAASASPAASIGTGGGTASANSTPTKTPRKRKGDGLATPAKKKTKTAAAASAKSEVKKDDATTVNEDGKAETKVKPEIKNEPME</sequence>
<protein>
    <submittedName>
        <fullName evidence="7">Lignostilbene dioxygenase</fullName>
    </submittedName>
</protein>
<dbReference type="OMA" id="WDINGEW"/>